<accession>A0A1R0GXW0</accession>
<dbReference type="AlphaFoldDB" id="A0A1R0GXW0"/>
<gene>
    <name evidence="1" type="ORF">AYI68_g4161</name>
</gene>
<proteinExistence type="predicted"/>
<evidence type="ECO:0000313" key="2">
    <source>
        <dbReference type="Proteomes" id="UP000187455"/>
    </source>
</evidence>
<keyword evidence="2" id="KW-1185">Reference proteome</keyword>
<evidence type="ECO:0000313" key="1">
    <source>
        <dbReference type="EMBL" id="OLY81727.1"/>
    </source>
</evidence>
<organism evidence="1 2">
    <name type="scientific">Smittium mucronatum</name>
    <dbReference type="NCBI Taxonomy" id="133383"/>
    <lineage>
        <taxon>Eukaryota</taxon>
        <taxon>Fungi</taxon>
        <taxon>Fungi incertae sedis</taxon>
        <taxon>Zoopagomycota</taxon>
        <taxon>Kickxellomycotina</taxon>
        <taxon>Harpellomycetes</taxon>
        <taxon>Harpellales</taxon>
        <taxon>Legeriomycetaceae</taxon>
        <taxon>Smittium</taxon>
    </lineage>
</organism>
<dbReference type="Proteomes" id="UP000187455">
    <property type="component" value="Unassembled WGS sequence"/>
</dbReference>
<reference evidence="1 2" key="1">
    <citation type="journal article" date="2016" name="Mol. Biol. Evol.">
        <title>Genome-Wide Survey of Gut Fungi (Harpellales) Reveals the First Horizontally Transferred Ubiquitin Gene from a Mosquito Host.</title>
        <authorList>
            <person name="Wang Y."/>
            <person name="White M.M."/>
            <person name="Kvist S."/>
            <person name="Moncalvo J.M."/>
        </authorList>
    </citation>
    <scope>NUCLEOTIDE SEQUENCE [LARGE SCALE GENOMIC DNA]</scope>
    <source>
        <strain evidence="1 2">ALG-7-W6</strain>
    </source>
</reference>
<sequence length="118" mass="13412">MESLASIFRLVLRKNYMVSLNLKDAFMQILIHNSSRSTIDFTGTGPAHLHQSSQTDIEMGEDAWNANHSVLKLPNNHRRNERSVPSKQGYNKFQVGGTRIQNQGVKVHNYSILIVNHL</sequence>
<dbReference type="EMBL" id="LSSL01002218">
    <property type="protein sequence ID" value="OLY81727.1"/>
    <property type="molecule type" value="Genomic_DNA"/>
</dbReference>
<protein>
    <submittedName>
        <fullName evidence="1">Uncharacterized protein</fullName>
    </submittedName>
</protein>
<name>A0A1R0GXW0_9FUNG</name>
<comment type="caution">
    <text evidence="1">The sequence shown here is derived from an EMBL/GenBank/DDBJ whole genome shotgun (WGS) entry which is preliminary data.</text>
</comment>